<evidence type="ECO:0000313" key="7">
    <source>
        <dbReference type="EMBL" id="KAJ0988203.1"/>
    </source>
</evidence>
<dbReference type="OrthoDB" id="778052at2759"/>
<dbReference type="GO" id="GO:0098542">
    <property type="term" value="P:defense response to other organism"/>
    <property type="evidence" value="ECO:0007669"/>
    <property type="project" value="InterPro"/>
</dbReference>
<keyword evidence="2 5" id="KW-0812">Transmembrane</keyword>
<reference evidence="7" key="2">
    <citation type="journal article" date="2022" name="Hortic Res">
        <title>The genome of Dioscorea zingiberensis sheds light on the biosynthesis, origin and evolution of the medicinally important diosgenin saponins.</title>
        <authorList>
            <person name="Li Y."/>
            <person name="Tan C."/>
            <person name="Li Z."/>
            <person name="Guo J."/>
            <person name="Li S."/>
            <person name="Chen X."/>
            <person name="Wang C."/>
            <person name="Dai X."/>
            <person name="Yang H."/>
            <person name="Song W."/>
            <person name="Hou L."/>
            <person name="Xu J."/>
            <person name="Tong Z."/>
            <person name="Xu A."/>
            <person name="Yuan X."/>
            <person name="Wang W."/>
            <person name="Yang Q."/>
            <person name="Chen L."/>
            <person name="Sun Z."/>
            <person name="Wang K."/>
            <person name="Pan B."/>
            <person name="Chen J."/>
            <person name="Bao Y."/>
            <person name="Liu F."/>
            <person name="Qi X."/>
            <person name="Gang D.R."/>
            <person name="Wen J."/>
            <person name="Li J."/>
        </authorList>
    </citation>
    <scope>NUCLEOTIDE SEQUENCE</scope>
    <source>
        <strain evidence="7">Dzin_1.0</strain>
    </source>
</reference>
<dbReference type="EMBL" id="JAGGNH010000001">
    <property type="protein sequence ID" value="KAJ0988203.1"/>
    <property type="molecule type" value="Genomic_DNA"/>
</dbReference>
<dbReference type="AlphaFoldDB" id="A0A9D5HTP3"/>
<evidence type="ECO:0000256" key="1">
    <source>
        <dbReference type="ARBA" id="ARBA00004167"/>
    </source>
</evidence>
<dbReference type="GO" id="GO:0005886">
    <property type="term" value="C:plasma membrane"/>
    <property type="evidence" value="ECO:0007669"/>
    <property type="project" value="TreeGrafter"/>
</dbReference>
<protein>
    <recommendedName>
        <fullName evidence="6">Late embryogenesis abundant protein LEA-2 subgroup domain-containing protein</fullName>
    </recommendedName>
</protein>
<keyword evidence="8" id="KW-1185">Reference proteome</keyword>
<accession>A0A9D5HTP3</accession>
<evidence type="ECO:0000313" key="8">
    <source>
        <dbReference type="Proteomes" id="UP001085076"/>
    </source>
</evidence>
<name>A0A9D5HTP3_9LILI</name>
<comment type="caution">
    <text evidence="7">The sequence shown here is derived from an EMBL/GenBank/DDBJ whole genome shotgun (WGS) entry which is preliminary data.</text>
</comment>
<feature type="domain" description="Late embryogenesis abundant protein LEA-2 subgroup" evidence="6">
    <location>
        <begin position="122"/>
        <end position="222"/>
    </location>
</feature>
<dbReference type="PANTHER" id="PTHR31234">
    <property type="entry name" value="LATE EMBRYOGENESIS ABUNDANT (LEA) HYDROXYPROLINE-RICH GLYCOPROTEIN FAMILY"/>
    <property type="match status" value="1"/>
</dbReference>
<gene>
    <name evidence="7" type="ORF">J5N97_006559</name>
</gene>
<evidence type="ECO:0000256" key="2">
    <source>
        <dbReference type="ARBA" id="ARBA00022692"/>
    </source>
</evidence>
<dbReference type="InterPro" id="IPR004864">
    <property type="entry name" value="LEA_2"/>
</dbReference>
<feature type="transmembrane region" description="Helical" evidence="5">
    <location>
        <begin position="69"/>
        <end position="88"/>
    </location>
</feature>
<dbReference type="Proteomes" id="UP001085076">
    <property type="component" value="Miscellaneous, Linkage group lg01"/>
</dbReference>
<evidence type="ECO:0000256" key="3">
    <source>
        <dbReference type="ARBA" id="ARBA00022989"/>
    </source>
</evidence>
<dbReference type="Pfam" id="PF03168">
    <property type="entry name" value="LEA_2"/>
    <property type="match status" value="1"/>
</dbReference>
<evidence type="ECO:0000259" key="6">
    <source>
        <dbReference type="Pfam" id="PF03168"/>
    </source>
</evidence>
<reference evidence="7" key="1">
    <citation type="submission" date="2021-03" db="EMBL/GenBank/DDBJ databases">
        <authorList>
            <person name="Li Z."/>
            <person name="Yang C."/>
        </authorList>
    </citation>
    <scope>NUCLEOTIDE SEQUENCE</scope>
    <source>
        <strain evidence="7">Dzin_1.0</strain>
        <tissue evidence="7">Leaf</tissue>
    </source>
</reference>
<dbReference type="PANTHER" id="PTHR31234:SF72">
    <property type="entry name" value="NDR1_HIN1-LIKE PROTEIN 6"/>
    <property type="match status" value="1"/>
</dbReference>
<evidence type="ECO:0000256" key="5">
    <source>
        <dbReference type="SAM" id="Phobius"/>
    </source>
</evidence>
<organism evidence="7 8">
    <name type="scientific">Dioscorea zingiberensis</name>
    <dbReference type="NCBI Taxonomy" id="325984"/>
    <lineage>
        <taxon>Eukaryota</taxon>
        <taxon>Viridiplantae</taxon>
        <taxon>Streptophyta</taxon>
        <taxon>Embryophyta</taxon>
        <taxon>Tracheophyta</taxon>
        <taxon>Spermatophyta</taxon>
        <taxon>Magnoliopsida</taxon>
        <taxon>Liliopsida</taxon>
        <taxon>Dioscoreales</taxon>
        <taxon>Dioscoreaceae</taxon>
        <taxon>Dioscorea</taxon>
    </lineage>
</organism>
<evidence type="ECO:0000256" key="4">
    <source>
        <dbReference type="ARBA" id="ARBA00023136"/>
    </source>
</evidence>
<comment type="subcellular location">
    <subcellularLocation>
        <location evidence="1">Membrane</location>
        <topology evidence="1">Single-pass membrane protein</topology>
    </subcellularLocation>
</comment>
<dbReference type="InterPro" id="IPR044839">
    <property type="entry name" value="NDR1-like"/>
</dbReference>
<keyword evidence="4 5" id="KW-0472">Membrane</keyword>
<proteinExistence type="predicted"/>
<sequence length="278" mass="30857">MAYEYNQGNAPGPPPYMMLSENNAGNSGMGGLQPPPYRRNIPRYHSGHHNSSSSSTCSCCCLCCCCCSFFLIIIAILAGIAIYLYLVLDPKIPSYKITNFDVQSFHINANDLSLQTKFIINIRAENPNRKIGIAYQKGSKVILKYHDVKISSGNLQTFYQGYHNVTMIKVEMEGKEKLSTGIGRELSEDKEKGRIPLSVHVRVPVVLKMLDLKLRQVTVNVDSDLVVGDLSPGKKAAIKSSEYKINFLEMVVGETTARVLQRFPVLPLGQLGQRSMHA</sequence>
<keyword evidence="3 5" id="KW-1133">Transmembrane helix</keyword>